<dbReference type="Proteomes" id="UP000009131">
    <property type="component" value="Unassembled WGS sequence"/>
</dbReference>
<dbReference type="SUPFAM" id="SSF82199">
    <property type="entry name" value="SET domain"/>
    <property type="match status" value="1"/>
</dbReference>
<dbReference type="FunCoup" id="G7E4D9">
    <property type="interactions" value="106"/>
</dbReference>
<dbReference type="PANTHER" id="PTHR13271:SF47">
    <property type="entry name" value="ACTIN-HISTIDINE N-METHYLTRANSFERASE"/>
    <property type="match status" value="1"/>
</dbReference>
<dbReference type="GO" id="GO:0016279">
    <property type="term" value="F:protein-lysine N-methyltransferase activity"/>
    <property type="evidence" value="ECO:0007669"/>
    <property type="project" value="TreeGrafter"/>
</dbReference>
<reference evidence="5 6" key="2">
    <citation type="journal article" date="2012" name="Open Biol.">
        <title>Characteristics of nucleosomes and linker DNA regions on the genome of the basidiomycete Mixia osmundae revealed by mono- and dinucleosome mapping.</title>
        <authorList>
            <person name="Nishida H."/>
            <person name="Kondo S."/>
            <person name="Matsumoto T."/>
            <person name="Suzuki Y."/>
            <person name="Yoshikawa H."/>
            <person name="Taylor T.D."/>
            <person name="Sugiyama J."/>
        </authorList>
    </citation>
    <scope>NUCLEOTIDE SEQUENCE [LARGE SCALE GENOMIC DNA]</scope>
    <source>
        <strain evidence="6">CBS 9802 / IAM 14324 / JCM 22182 / KY 12970</strain>
    </source>
</reference>
<dbReference type="RefSeq" id="XP_014564843.1">
    <property type="nucleotide sequence ID" value="XM_014709357.1"/>
</dbReference>
<dbReference type="InterPro" id="IPR050600">
    <property type="entry name" value="SETD3_SETD6_MTase"/>
</dbReference>
<dbReference type="STRING" id="764103.G7E4D9"/>
<dbReference type="InterPro" id="IPR001214">
    <property type="entry name" value="SET_dom"/>
</dbReference>
<evidence type="ECO:0000256" key="1">
    <source>
        <dbReference type="ARBA" id="ARBA00022603"/>
    </source>
</evidence>
<dbReference type="InParanoid" id="G7E4D9"/>
<dbReference type="HOGENOM" id="CLU_029120_2_0_1"/>
<dbReference type="Pfam" id="PF00856">
    <property type="entry name" value="SET"/>
    <property type="match status" value="1"/>
</dbReference>
<feature type="domain" description="SET" evidence="4">
    <location>
        <begin position="1"/>
        <end position="200"/>
    </location>
</feature>
<dbReference type="OrthoDB" id="341421at2759"/>
<keyword evidence="1" id="KW-0489">Methyltransferase</keyword>
<dbReference type="eggNOG" id="KOG1337">
    <property type="taxonomic scope" value="Eukaryota"/>
</dbReference>
<evidence type="ECO:0000313" key="6">
    <source>
        <dbReference type="Proteomes" id="UP000009131"/>
    </source>
</evidence>
<dbReference type="Gene3D" id="3.90.1410.10">
    <property type="entry name" value="set domain protein methyltransferase, domain 1"/>
    <property type="match status" value="1"/>
</dbReference>
<proteinExistence type="predicted"/>
<comment type="caution">
    <text evidence="5">The sequence shown here is derived from an EMBL/GenBank/DDBJ whole genome shotgun (WGS) entry which is preliminary data.</text>
</comment>
<reference evidence="5 6" key="1">
    <citation type="journal article" date="2011" name="J. Gen. Appl. Microbiol.">
        <title>Draft genome sequencing of the enigmatic basidiomycete Mixia osmundae.</title>
        <authorList>
            <person name="Nishida H."/>
            <person name="Nagatsuka Y."/>
            <person name="Sugiyama J."/>
        </authorList>
    </citation>
    <scope>NUCLEOTIDE SEQUENCE [LARGE SCALE GENOMIC DNA]</scope>
    <source>
        <strain evidence="6">CBS 9802 / IAM 14324 / JCM 22182 / KY 12970</strain>
    </source>
</reference>
<dbReference type="InterPro" id="IPR046341">
    <property type="entry name" value="SET_dom_sf"/>
</dbReference>
<dbReference type="PANTHER" id="PTHR13271">
    <property type="entry name" value="UNCHARACTERIZED PUTATIVE METHYLTRANSFERASE"/>
    <property type="match status" value="1"/>
</dbReference>
<evidence type="ECO:0000313" key="5">
    <source>
        <dbReference type="EMBL" id="GAA97699.1"/>
    </source>
</evidence>
<evidence type="ECO:0000259" key="4">
    <source>
        <dbReference type="PROSITE" id="PS50280"/>
    </source>
</evidence>
<keyword evidence="2" id="KW-0808">Transferase</keyword>
<evidence type="ECO:0000256" key="3">
    <source>
        <dbReference type="ARBA" id="ARBA00022691"/>
    </source>
</evidence>
<evidence type="ECO:0000256" key="2">
    <source>
        <dbReference type="ARBA" id="ARBA00022679"/>
    </source>
</evidence>
<accession>G7E4D9</accession>
<keyword evidence="6" id="KW-1185">Reference proteome</keyword>
<keyword evidence="3" id="KW-0949">S-adenosyl-L-methionine</keyword>
<organism evidence="5 6">
    <name type="scientific">Mixia osmundae (strain CBS 9802 / IAM 14324 / JCM 22182 / KY 12970)</name>
    <dbReference type="NCBI Taxonomy" id="764103"/>
    <lineage>
        <taxon>Eukaryota</taxon>
        <taxon>Fungi</taxon>
        <taxon>Dikarya</taxon>
        <taxon>Basidiomycota</taxon>
        <taxon>Pucciniomycotina</taxon>
        <taxon>Mixiomycetes</taxon>
        <taxon>Mixiales</taxon>
        <taxon>Mixiaceae</taxon>
        <taxon>Mixia</taxon>
    </lineage>
</organism>
<sequence>MSGRLSSNIWSASTAYKREMPESICLPTEPACGGFLVHARQCGLLLDRPDLNTIQLVSLYVARQRDSDDPFIQSLPRDLSSFPLLSQPSLESLPAFVCGPVADVQKRFTQDWHAVDSHNDDEIIDFDAFRWAWLCVNSRCVWLDLDYEAHEENFTLVPLLDMANHSSTCANATVKYDHAHFELKLTRPVKRGEEIVFEYGGHDQATLWAEYGFIESSNPHERIDLTARVMSLLDKKQASVKVLRQHHYLGDYTLDWVDGTIAPSWRLLVALRLLCATEQHDAWLSMIAGERDDISTDNDQRVGDLLANLAQAEQAQMQEDHAKASLPVVREMIRGRLAMLDAFLGAV</sequence>
<dbReference type="PROSITE" id="PS50280">
    <property type="entry name" value="SET"/>
    <property type="match status" value="1"/>
</dbReference>
<gene>
    <name evidence="5" type="primary">Mo04377</name>
    <name evidence="5" type="ORF">E5Q_04377</name>
</gene>
<dbReference type="GO" id="GO:0032259">
    <property type="term" value="P:methylation"/>
    <property type="evidence" value="ECO:0007669"/>
    <property type="project" value="UniProtKB-KW"/>
</dbReference>
<dbReference type="EMBL" id="BABT02000134">
    <property type="protein sequence ID" value="GAA97699.1"/>
    <property type="molecule type" value="Genomic_DNA"/>
</dbReference>
<dbReference type="AlphaFoldDB" id="G7E4D9"/>
<protein>
    <recommendedName>
        <fullName evidence="4">SET domain-containing protein</fullName>
    </recommendedName>
</protein>
<name>G7E4D9_MIXOS</name>